<dbReference type="Gene3D" id="1.10.418.10">
    <property type="entry name" value="Calponin-like domain"/>
    <property type="match status" value="1"/>
</dbReference>
<feature type="compositionally biased region" description="Basic and acidic residues" evidence="2">
    <location>
        <begin position="106"/>
        <end position="124"/>
    </location>
</feature>
<feature type="compositionally biased region" description="Polar residues" evidence="2">
    <location>
        <begin position="258"/>
        <end position="267"/>
    </location>
</feature>
<feature type="domain" description="Ras-GAP" evidence="3">
    <location>
        <begin position="1162"/>
        <end position="1393"/>
    </location>
</feature>
<feature type="region of interest" description="Disordered" evidence="2">
    <location>
        <begin position="1"/>
        <end position="267"/>
    </location>
</feature>
<dbReference type="InterPro" id="IPR000593">
    <property type="entry name" value="RasGAP_C"/>
</dbReference>
<dbReference type="SUPFAM" id="SSF143885">
    <property type="entry name" value="RGC domain-like"/>
    <property type="match status" value="1"/>
</dbReference>
<dbReference type="SMART" id="SM00015">
    <property type="entry name" value="IQ"/>
    <property type="match status" value="9"/>
</dbReference>
<dbReference type="PANTHER" id="PTHR14149">
    <property type="entry name" value="RAS GTPASE-ACTIVATING PROTEIN WITH IQ MOTIF"/>
    <property type="match status" value="1"/>
</dbReference>
<gene>
    <name evidence="5" type="ORF">K431DRAFT_285358</name>
</gene>
<dbReference type="PROSITE" id="PS50096">
    <property type="entry name" value="IQ"/>
    <property type="match status" value="7"/>
</dbReference>
<evidence type="ECO:0000256" key="1">
    <source>
        <dbReference type="SAM" id="Coils"/>
    </source>
</evidence>
<dbReference type="Gene3D" id="1.10.506.10">
    <property type="entry name" value="GTPase Activation - p120gap, domain 1"/>
    <property type="match status" value="1"/>
</dbReference>
<accession>A0A9P4Q5D7</accession>
<dbReference type="GO" id="GO:0005096">
    <property type="term" value="F:GTPase activator activity"/>
    <property type="evidence" value="ECO:0007669"/>
    <property type="project" value="TreeGrafter"/>
</dbReference>
<dbReference type="GO" id="GO:0110085">
    <property type="term" value="C:mitotic actomyosin contractile ring"/>
    <property type="evidence" value="ECO:0007669"/>
    <property type="project" value="TreeGrafter"/>
</dbReference>
<evidence type="ECO:0000313" key="5">
    <source>
        <dbReference type="EMBL" id="KAF2720887.1"/>
    </source>
</evidence>
<feature type="region of interest" description="Disordered" evidence="2">
    <location>
        <begin position="306"/>
        <end position="334"/>
    </location>
</feature>
<evidence type="ECO:0000259" key="4">
    <source>
        <dbReference type="PROSITE" id="PS50021"/>
    </source>
</evidence>
<name>A0A9P4Q5D7_9PEZI</name>
<keyword evidence="6" id="KW-1185">Reference proteome</keyword>
<feature type="compositionally biased region" description="Basic and acidic residues" evidence="2">
    <location>
        <begin position="154"/>
        <end position="164"/>
    </location>
</feature>
<dbReference type="PROSITE" id="PS50018">
    <property type="entry name" value="RAS_GTPASE_ACTIV_2"/>
    <property type="match status" value="1"/>
</dbReference>
<dbReference type="CDD" id="cd21206">
    <property type="entry name" value="CH_IQGAP"/>
    <property type="match status" value="1"/>
</dbReference>
<reference evidence="5" key="1">
    <citation type="journal article" date="2020" name="Stud. Mycol.">
        <title>101 Dothideomycetes genomes: a test case for predicting lifestyles and emergence of pathogens.</title>
        <authorList>
            <person name="Haridas S."/>
            <person name="Albert R."/>
            <person name="Binder M."/>
            <person name="Bloem J."/>
            <person name="Labutti K."/>
            <person name="Salamov A."/>
            <person name="Andreopoulos B."/>
            <person name="Baker S."/>
            <person name="Barry K."/>
            <person name="Bills G."/>
            <person name="Bluhm B."/>
            <person name="Cannon C."/>
            <person name="Castanera R."/>
            <person name="Culley D."/>
            <person name="Daum C."/>
            <person name="Ezra D."/>
            <person name="Gonzalez J."/>
            <person name="Henrissat B."/>
            <person name="Kuo A."/>
            <person name="Liang C."/>
            <person name="Lipzen A."/>
            <person name="Lutzoni F."/>
            <person name="Magnuson J."/>
            <person name="Mondo S."/>
            <person name="Nolan M."/>
            <person name="Ohm R."/>
            <person name="Pangilinan J."/>
            <person name="Park H.-J."/>
            <person name="Ramirez L."/>
            <person name="Alfaro M."/>
            <person name="Sun H."/>
            <person name="Tritt A."/>
            <person name="Yoshinaga Y."/>
            <person name="Zwiers L.-H."/>
            <person name="Turgeon B."/>
            <person name="Goodwin S."/>
            <person name="Spatafora J."/>
            <person name="Crous P."/>
            <person name="Grigoriev I."/>
        </authorList>
    </citation>
    <scope>NUCLEOTIDE SEQUENCE</scope>
    <source>
        <strain evidence="5">CBS 116435</strain>
    </source>
</reference>
<evidence type="ECO:0000259" key="3">
    <source>
        <dbReference type="PROSITE" id="PS50018"/>
    </source>
</evidence>
<dbReference type="SUPFAM" id="SSF48350">
    <property type="entry name" value="GTPase activation domain, GAP"/>
    <property type="match status" value="1"/>
</dbReference>
<dbReference type="SMART" id="SM00033">
    <property type="entry name" value="CH"/>
    <property type="match status" value="1"/>
</dbReference>
<feature type="domain" description="Calponin-homology (CH)" evidence="4">
    <location>
        <begin position="356"/>
        <end position="472"/>
    </location>
</feature>
<feature type="compositionally biased region" description="Polar residues" evidence="2">
    <location>
        <begin position="220"/>
        <end position="247"/>
    </location>
</feature>
<dbReference type="Proteomes" id="UP000799441">
    <property type="component" value="Unassembled WGS sequence"/>
</dbReference>
<dbReference type="PROSITE" id="PS50021">
    <property type="entry name" value="CH"/>
    <property type="match status" value="1"/>
</dbReference>
<feature type="compositionally biased region" description="Polar residues" evidence="2">
    <location>
        <begin position="185"/>
        <end position="195"/>
    </location>
</feature>
<dbReference type="Pfam" id="PF03836">
    <property type="entry name" value="RasGAP_C"/>
    <property type="match status" value="1"/>
</dbReference>
<feature type="compositionally biased region" description="Low complexity" evidence="2">
    <location>
        <begin position="53"/>
        <end position="74"/>
    </location>
</feature>
<dbReference type="InterPro" id="IPR008936">
    <property type="entry name" value="Rho_GTPase_activation_prot"/>
</dbReference>
<dbReference type="OrthoDB" id="775356at2759"/>
<feature type="coiled-coil region" evidence="1">
    <location>
        <begin position="948"/>
        <end position="975"/>
    </location>
</feature>
<dbReference type="Pfam" id="PF00616">
    <property type="entry name" value="RasGAP"/>
    <property type="match status" value="1"/>
</dbReference>
<dbReference type="InterPro" id="IPR036872">
    <property type="entry name" value="CH_dom_sf"/>
</dbReference>
<organism evidence="5 6">
    <name type="scientific">Polychaeton citri CBS 116435</name>
    <dbReference type="NCBI Taxonomy" id="1314669"/>
    <lineage>
        <taxon>Eukaryota</taxon>
        <taxon>Fungi</taxon>
        <taxon>Dikarya</taxon>
        <taxon>Ascomycota</taxon>
        <taxon>Pezizomycotina</taxon>
        <taxon>Dothideomycetes</taxon>
        <taxon>Dothideomycetidae</taxon>
        <taxon>Capnodiales</taxon>
        <taxon>Capnodiaceae</taxon>
        <taxon>Polychaeton</taxon>
    </lineage>
</organism>
<dbReference type="GO" id="GO:0005516">
    <property type="term" value="F:calmodulin binding"/>
    <property type="evidence" value="ECO:0007669"/>
    <property type="project" value="TreeGrafter"/>
</dbReference>
<dbReference type="PANTHER" id="PTHR14149:SF14">
    <property type="entry name" value="CALPONIN-HOMOLOGY (CH) DOMAIN-CONTAINING PROTEIN"/>
    <property type="match status" value="1"/>
</dbReference>
<evidence type="ECO:0000256" key="2">
    <source>
        <dbReference type="SAM" id="MobiDB-lite"/>
    </source>
</evidence>
<proteinExistence type="predicted"/>
<dbReference type="Pfam" id="PF00307">
    <property type="entry name" value="CH"/>
    <property type="match status" value="1"/>
</dbReference>
<dbReference type="SMART" id="SM00323">
    <property type="entry name" value="RasGAP"/>
    <property type="match status" value="1"/>
</dbReference>
<dbReference type="GO" id="GO:0051015">
    <property type="term" value="F:actin filament binding"/>
    <property type="evidence" value="ECO:0007669"/>
    <property type="project" value="TreeGrafter"/>
</dbReference>
<dbReference type="InterPro" id="IPR001715">
    <property type="entry name" value="CH_dom"/>
</dbReference>
<comment type="caution">
    <text evidence="5">The sequence shown here is derived from an EMBL/GenBank/DDBJ whole genome shotgun (WGS) entry which is preliminary data.</text>
</comment>
<sequence>MPSHPAFASPTSPPYNRYRDHSPTKSSPLRHAVSTRSAHSESENSSLPSRQGTTSSNASSAYSTGGYSGYDSASDPFVSRNAQTNQGLKRDRSESPVKKNAAFAKWEARERDEQESRGQPEKSSRPLATSMKGDTSPTKVREHDWRGSIGLGRSESRSGLRDIEPNAAPTTPGHTRSAKSDLQLDSKQTITNSGARSGDKTSHARARSHGDVANLKSPESLLQKSPGSSAQKNSFATLSRSDSIRSPTKSRREGHVRFNSTDSPSLQVNDEDLATFAKSSTSYLRTLGNLQEENINEDLSVHSPEEQVAGLAGRRRLQRSGSVRPSKSNQSQFASQFASTQWMDKQRRYLQAYEYLCHIGEARAWLEDVLEPDQLPPIVQLEEALRDGVTLAKVVVRLSDRFSPPEQRQLGSLRIFTSPRLQFRHSDNIAMFFRFLAVIELPELFRFELVDLYEKKNIPKVIYCIHALSWLLFRKGVVDFRIGNLVGQLQFEDHELEEAQKGIDRSGVAMPNFGGMREAMQVEEEEPPSAPEPTPEELLQNEEEVILDLQSQVRGMIVRARLGDMMNDLWDVEGRIAELQAMIRGDFSRGIFSFRFAMQNSNTKFQAAAKAFLVRQRQLQRHYTWTSNAHAVTKLQNIWRGRQQRAETKTIKTQIRSHQHGIKGLQAAIRGTLGRWRAGDLWNEVQDAGDGIVPIQATMRGALQRLKINATMNQLWDKEEIFSHLQSFIRGGQVRRKHKTQTTEASQATSDVVQLQALARGLIQRKELGRQHGTFTIHEHSITEAQAACRGLLERLQQARFQGALHSKETMIVKLQSALRAYGKRQVINQQQAQLERSQPVLSKLQAFARASITRQHTEQLRLDLAQHSQQICELQSLSRAMLERSRIGNELATLEDAEPSTTDFQSIARAYLERQRVFEILVATEKQEETVVQMQAFARAMLSRSHVGNTLAELDECEEDIVELQTAARAFTIRANFMEKQRHYNENMQRVIKLQSFVRAKQQGESYKSLVSGKNPPLPVVRKHLHLLTDSSLEFEGELEAERLRRQVVESVRRNELVEGYVEGLDVKIALLVKNKITLDEVVKHQRHFGGSASQLLRNGSTLHSGNGVDLKALNKSSRKKLGSYEELFFTLQTQPQYLARLFQQASIMSLADKEGRNLERLIMTIFGYAQKSREEYYLIKLLATSARMSVERSQSLDDCMRQQSSCFHQRLLLGYVRSPRDRAYFKIQMGSMVRDGIVGQEHLDLESDPLQIYRAILNNEELSTGIPSNRPRDLPREVVIRQDDVRPRYVEHLQDLRDLCDGFFLGLEECAHRMPFGIRYLASEQYQTLSQRFSQEDPAHLAMLVGAWLWKSYILPALREPEMWGVIDRGLSAHHRRNLSQVVVVLGQVVAGRKFGPDNLYLQPLNNWITESLGRWQHCLHEIMDIAPAEQHYDADQWSDLYARTKPTLYIKLTDIFAIHTAITENIAAVAPARDDPLKDLLIDLGTAKGNETDIGNGGSSGGEITLTLKSRFTVQEDPDAQWRQLFTATKRLVLYIIKVQSGSNLMDILLRPFTDEDADRWVDVLREDAAEKKASSHRNHNHNASSRQSQLRSQFDPRASFRSGRAQSVYSEIAPSTAASFDDRRNNDLLDLENLTYSELKSNALENILLLEQPQVPPSYRVTRGNNYQELLNALASDIRQKHRRRLERARELDATSATLAQLDSKAGFLEEQLKSYNDYIEQSLHTLASKKASGKSHKFTLPFTKQWSHEREMKIAGRRPKFGSYKYSARQLSDKGVLISWPAFPQELWSNVDFVISSDEVGVFHIEASEGSCMVTGASANLLLDDLLQAQYDGRQAVGVFEGRDAAKLAVNLFLHLVFKKFYREE</sequence>
<protein>
    <submittedName>
        <fullName evidence="5">Ras GTPase</fullName>
    </submittedName>
</protein>
<dbReference type="InterPro" id="IPR001936">
    <property type="entry name" value="RasGAP_dom"/>
</dbReference>
<feature type="compositionally biased region" description="Polar residues" evidence="2">
    <location>
        <begin position="43"/>
        <end position="52"/>
    </location>
</feature>
<dbReference type="EMBL" id="MU003795">
    <property type="protein sequence ID" value="KAF2720887.1"/>
    <property type="molecule type" value="Genomic_DNA"/>
</dbReference>
<dbReference type="InterPro" id="IPR000048">
    <property type="entry name" value="IQ_motif_EF-hand-BS"/>
</dbReference>
<dbReference type="SUPFAM" id="SSF47576">
    <property type="entry name" value="Calponin-homology domain, CH-domain"/>
    <property type="match status" value="1"/>
</dbReference>
<evidence type="ECO:0000313" key="6">
    <source>
        <dbReference type="Proteomes" id="UP000799441"/>
    </source>
</evidence>
<feature type="compositionally biased region" description="Basic and acidic residues" evidence="2">
    <location>
        <begin position="88"/>
        <end position="97"/>
    </location>
</feature>
<feature type="region of interest" description="Disordered" evidence="2">
    <location>
        <begin position="1575"/>
        <end position="1601"/>
    </location>
</feature>
<keyword evidence="1" id="KW-0175">Coiled coil</keyword>
<dbReference type="GO" id="GO:1903479">
    <property type="term" value="P:mitotic actomyosin contractile ring assembly actin filament organization"/>
    <property type="evidence" value="ECO:0007669"/>
    <property type="project" value="TreeGrafter"/>
</dbReference>
<feature type="compositionally biased region" description="Polar residues" evidence="2">
    <location>
        <begin position="319"/>
        <end position="329"/>
    </location>
</feature>